<gene>
    <name evidence="4" type="ORF">H6A20_07280</name>
</gene>
<feature type="domain" description="N-acetyltransferase" evidence="3">
    <location>
        <begin position="2"/>
        <end position="180"/>
    </location>
</feature>
<dbReference type="GO" id="GO:0016747">
    <property type="term" value="F:acyltransferase activity, transferring groups other than amino-acyl groups"/>
    <property type="evidence" value="ECO:0007669"/>
    <property type="project" value="InterPro"/>
</dbReference>
<dbReference type="InterPro" id="IPR050832">
    <property type="entry name" value="Bact_Acetyltransf"/>
</dbReference>
<dbReference type="PANTHER" id="PTHR43877">
    <property type="entry name" value="AMINOALKYLPHOSPHONATE N-ACETYLTRANSFERASE-RELATED-RELATED"/>
    <property type="match status" value="1"/>
</dbReference>
<reference evidence="4" key="2">
    <citation type="journal article" date="2021" name="Sci. Rep.">
        <title>The distribution of antibiotic resistance genes in chicken gut microbiota commensals.</title>
        <authorList>
            <person name="Juricova H."/>
            <person name="Matiasovicova J."/>
            <person name="Kubasova T."/>
            <person name="Cejkova D."/>
            <person name="Rychlik I."/>
        </authorList>
    </citation>
    <scope>NUCLEOTIDE SEQUENCE</scope>
    <source>
        <strain evidence="4">An582</strain>
    </source>
</reference>
<evidence type="ECO:0000313" key="4">
    <source>
        <dbReference type="EMBL" id="MBM6948459.1"/>
    </source>
</evidence>
<dbReference type="EMBL" id="JACJKS010000008">
    <property type="protein sequence ID" value="MBM6948459.1"/>
    <property type="molecule type" value="Genomic_DNA"/>
</dbReference>
<sequence>MHTLRHTTSRDTDRIMEIVEGARAFLKSQGLDQWQKGYPDRAIFASDAQTGLGYVLEEDGQIQAVCAVTFTEDPSYVNIYGGRWLTGDADKNGDPPAYAAIHRMAVDPALRGQGTAGKLFACVSSLAKKEGMGSIRIDTHEGNLPMQRALVKAGFTRCGTIRLCGGDEDGDPRIAFEKLL</sequence>
<dbReference type="SUPFAM" id="SSF55729">
    <property type="entry name" value="Acyl-CoA N-acyltransferases (Nat)"/>
    <property type="match status" value="1"/>
</dbReference>
<accession>A0A939BH03</accession>
<keyword evidence="1" id="KW-0808">Transferase</keyword>
<dbReference type="RefSeq" id="WP_204906471.1">
    <property type="nucleotide sequence ID" value="NZ_JACJKS010000008.1"/>
</dbReference>
<proteinExistence type="predicted"/>
<comment type="caution">
    <text evidence="4">The sequence shown here is derived from an EMBL/GenBank/DDBJ whole genome shotgun (WGS) entry which is preliminary data.</text>
</comment>
<dbReference type="PANTHER" id="PTHR43877:SF2">
    <property type="entry name" value="AMINOALKYLPHOSPHONATE N-ACETYLTRANSFERASE-RELATED"/>
    <property type="match status" value="1"/>
</dbReference>
<dbReference type="Pfam" id="PF00583">
    <property type="entry name" value="Acetyltransf_1"/>
    <property type="match status" value="1"/>
</dbReference>
<dbReference type="CDD" id="cd04301">
    <property type="entry name" value="NAT_SF"/>
    <property type="match status" value="1"/>
</dbReference>
<dbReference type="AlphaFoldDB" id="A0A939BH03"/>
<name>A0A939BH03_9CLOT</name>
<evidence type="ECO:0000259" key="3">
    <source>
        <dbReference type="PROSITE" id="PS51186"/>
    </source>
</evidence>
<dbReference type="Gene3D" id="3.40.630.30">
    <property type="match status" value="1"/>
</dbReference>
<keyword evidence="2" id="KW-0012">Acyltransferase</keyword>
<evidence type="ECO:0000256" key="1">
    <source>
        <dbReference type="ARBA" id="ARBA00022679"/>
    </source>
</evidence>
<dbReference type="PROSITE" id="PS51186">
    <property type="entry name" value="GNAT"/>
    <property type="match status" value="1"/>
</dbReference>
<dbReference type="InterPro" id="IPR000182">
    <property type="entry name" value="GNAT_dom"/>
</dbReference>
<protein>
    <submittedName>
        <fullName evidence="4">GNAT family N-acetyltransferase</fullName>
    </submittedName>
</protein>
<organism evidence="4 5">
    <name type="scientific">Mordavella massiliensis</name>
    <dbReference type="NCBI Taxonomy" id="1871024"/>
    <lineage>
        <taxon>Bacteria</taxon>
        <taxon>Bacillati</taxon>
        <taxon>Bacillota</taxon>
        <taxon>Clostridia</taxon>
        <taxon>Eubacteriales</taxon>
        <taxon>Clostridiaceae</taxon>
        <taxon>Mordavella</taxon>
    </lineage>
</organism>
<dbReference type="Proteomes" id="UP000705508">
    <property type="component" value="Unassembled WGS sequence"/>
</dbReference>
<evidence type="ECO:0000256" key="2">
    <source>
        <dbReference type="ARBA" id="ARBA00023315"/>
    </source>
</evidence>
<reference evidence="4" key="1">
    <citation type="submission" date="2020-08" db="EMBL/GenBank/DDBJ databases">
        <authorList>
            <person name="Cejkova D."/>
            <person name="Kubasova T."/>
            <person name="Jahodarova E."/>
            <person name="Rychlik I."/>
        </authorList>
    </citation>
    <scope>NUCLEOTIDE SEQUENCE</scope>
    <source>
        <strain evidence="4">An582</strain>
    </source>
</reference>
<evidence type="ECO:0000313" key="5">
    <source>
        <dbReference type="Proteomes" id="UP000705508"/>
    </source>
</evidence>
<dbReference type="InterPro" id="IPR016181">
    <property type="entry name" value="Acyl_CoA_acyltransferase"/>
</dbReference>